<organism evidence="1 2">
    <name type="scientific">Diversispora epigaea</name>
    <dbReference type="NCBI Taxonomy" id="1348612"/>
    <lineage>
        <taxon>Eukaryota</taxon>
        <taxon>Fungi</taxon>
        <taxon>Fungi incertae sedis</taxon>
        <taxon>Mucoromycota</taxon>
        <taxon>Glomeromycotina</taxon>
        <taxon>Glomeromycetes</taxon>
        <taxon>Diversisporales</taxon>
        <taxon>Diversisporaceae</taxon>
        <taxon>Diversispora</taxon>
    </lineage>
</organism>
<dbReference type="AlphaFoldDB" id="A0A397J9D3"/>
<sequence>MQFKKFKKGLRQQSTVFKIDSAIRVAVKFGKYLFKLVLCLKPRMKEEYILIISGKTITATTDFIVNKEQIAMIFVEADETTMEQVTDQILFAIRAISTYVTFYKAIIPKAYLRELNRGLPKKQLLQFNDGQGKMANSAVLNIWQISMPTSGDSYSVANAE</sequence>
<gene>
    <name evidence="1" type="ORF">Glove_78g53</name>
</gene>
<comment type="caution">
    <text evidence="1">The sequence shown here is derived from an EMBL/GenBank/DDBJ whole genome shotgun (WGS) entry which is preliminary data.</text>
</comment>
<keyword evidence="2" id="KW-1185">Reference proteome</keyword>
<evidence type="ECO:0000313" key="2">
    <source>
        <dbReference type="Proteomes" id="UP000266861"/>
    </source>
</evidence>
<evidence type="ECO:0000313" key="1">
    <source>
        <dbReference type="EMBL" id="RHZ84641.1"/>
    </source>
</evidence>
<dbReference type="Proteomes" id="UP000266861">
    <property type="component" value="Unassembled WGS sequence"/>
</dbReference>
<dbReference type="EMBL" id="PQFF01000074">
    <property type="protein sequence ID" value="RHZ84641.1"/>
    <property type="molecule type" value="Genomic_DNA"/>
</dbReference>
<protein>
    <submittedName>
        <fullName evidence="1">Uncharacterized protein</fullName>
    </submittedName>
</protein>
<proteinExistence type="predicted"/>
<reference evidence="1 2" key="1">
    <citation type="submission" date="2018-08" db="EMBL/GenBank/DDBJ databases">
        <title>Genome and evolution of the arbuscular mycorrhizal fungus Diversispora epigaea (formerly Glomus versiforme) and its bacterial endosymbionts.</title>
        <authorList>
            <person name="Sun X."/>
            <person name="Fei Z."/>
            <person name="Harrison M."/>
        </authorList>
    </citation>
    <scope>NUCLEOTIDE SEQUENCE [LARGE SCALE GENOMIC DNA]</scope>
    <source>
        <strain evidence="1 2">IT104</strain>
    </source>
</reference>
<name>A0A397J9D3_9GLOM</name>
<accession>A0A397J9D3</accession>